<dbReference type="Proteomes" id="UP000297693">
    <property type="component" value="Unassembled WGS sequence"/>
</dbReference>
<dbReference type="OrthoDB" id="7925971at2"/>
<accession>A0A4R9K3L5</accession>
<dbReference type="SMART" id="SM00855">
    <property type="entry name" value="PGAM"/>
    <property type="match status" value="1"/>
</dbReference>
<keyword evidence="2" id="KW-1185">Reference proteome</keyword>
<keyword evidence="1" id="KW-0808">Transferase</keyword>
<dbReference type="EMBL" id="RQGD01000022">
    <property type="protein sequence ID" value="TGL60091.1"/>
    <property type="molecule type" value="Genomic_DNA"/>
</dbReference>
<dbReference type="InterPro" id="IPR050275">
    <property type="entry name" value="PGM_Phosphatase"/>
</dbReference>
<dbReference type="SUPFAM" id="SSF53254">
    <property type="entry name" value="Phosphoglycerate mutase-like"/>
    <property type="match status" value="1"/>
</dbReference>
<dbReference type="InterPro" id="IPR029033">
    <property type="entry name" value="His_PPase_superfam"/>
</dbReference>
<evidence type="ECO:0000313" key="1">
    <source>
        <dbReference type="EMBL" id="TGL60091.1"/>
    </source>
</evidence>
<dbReference type="Pfam" id="PF00300">
    <property type="entry name" value="His_Phos_1"/>
    <property type="match status" value="1"/>
</dbReference>
<dbReference type="PANTHER" id="PTHR48100:SF59">
    <property type="entry name" value="ADENOSYLCOBALAMIN_ALPHA-RIBAZOLE PHOSPHATASE"/>
    <property type="match status" value="1"/>
</dbReference>
<evidence type="ECO:0000313" key="2">
    <source>
        <dbReference type="Proteomes" id="UP000297693"/>
    </source>
</evidence>
<name>A0A4R9K3L5_9LEPT</name>
<dbReference type="PANTHER" id="PTHR48100">
    <property type="entry name" value="BROAD-SPECIFICITY PHOSPHATASE YOR283W-RELATED"/>
    <property type="match status" value="1"/>
</dbReference>
<keyword evidence="1" id="KW-0418">Kinase</keyword>
<gene>
    <name evidence="1" type="ORF">EHQ58_06215</name>
</gene>
<dbReference type="CDD" id="cd07067">
    <property type="entry name" value="HP_PGM_like"/>
    <property type="match status" value="1"/>
</dbReference>
<dbReference type="GO" id="GO:0016301">
    <property type="term" value="F:kinase activity"/>
    <property type="evidence" value="ECO:0007669"/>
    <property type="project" value="UniProtKB-KW"/>
</dbReference>
<protein>
    <submittedName>
        <fullName evidence="1">Phosphoglycerate kinase</fullName>
    </submittedName>
</protein>
<reference evidence="1" key="1">
    <citation type="journal article" date="2019" name="PLoS Negl. Trop. Dis.">
        <title>Revisiting the worldwide diversity of Leptospira species in the environment.</title>
        <authorList>
            <person name="Vincent A.T."/>
            <person name="Schiettekatte O."/>
            <person name="Bourhy P."/>
            <person name="Veyrier F.J."/>
            <person name="Picardeau M."/>
        </authorList>
    </citation>
    <scope>NUCLEOTIDE SEQUENCE [LARGE SCALE GENOMIC DNA]</scope>
    <source>
        <strain evidence="1">201702476</strain>
    </source>
</reference>
<dbReference type="GO" id="GO:0005737">
    <property type="term" value="C:cytoplasm"/>
    <property type="evidence" value="ECO:0007669"/>
    <property type="project" value="TreeGrafter"/>
</dbReference>
<proteinExistence type="predicted"/>
<dbReference type="InterPro" id="IPR013078">
    <property type="entry name" value="His_Pase_superF_clade-1"/>
</dbReference>
<organism evidence="1 2">
    <name type="scientific">Leptospira ognonensis</name>
    <dbReference type="NCBI Taxonomy" id="2484945"/>
    <lineage>
        <taxon>Bacteria</taxon>
        <taxon>Pseudomonadati</taxon>
        <taxon>Spirochaetota</taxon>
        <taxon>Spirochaetia</taxon>
        <taxon>Leptospirales</taxon>
        <taxon>Leptospiraceae</taxon>
        <taxon>Leptospira</taxon>
    </lineage>
</organism>
<sequence>MEIILVRHPETIAPKGMCYGSLDLELKDPVEITRERVIQNLTDRPDLIIASPLPRAKKLADSLAEYFNHKEVKTDDRLMEMHFGDWEGKMWDELPKYETKHWMKNFVTANAPNGESFLELEKRVLHFAEEWWLHPTNPKIQNLENRRLMIVSHSAPIRVLICQRQGIPLAQAFKLNVDFGSVTIL</sequence>
<dbReference type="Gene3D" id="3.40.50.1240">
    <property type="entry name" value="Phosphoglycerate mutase-like"/>
    <property type="match status" value="1"/>
</dbReference>
<comment type="caution">
    <text evidence="1">The sequence shown here is derived from an EMBL/GenBank/DDBJ whole genome shotgun (WGS) entry which is preliminary data.</text>
</comment>
<dbReference type="RefSeq" id="WP_135623018.1">
    <property type="nucleotide sequence ID" value="NZ_RQGD01000022.1"/>
</dbReference>
<dbReference type="GO" id="GO:0016791">
    <property type="term" value="F:phosphatase activity"/>
    <property type="evidence" value="ECO:0007669"/>
    <property type="project" value="TreeGrafter"/>
</dbReference>
<dbReference type="AlphaFoldDB" id="A0A4R9K3L5"/>